<dbReference type="EMBL" id="CP098755">
    <property type="protein sequence ID" value="USG67848.1"/>
    <property type="molecule type" value="Genomic_DNA"/>
</dbReference>
<reference evidence="1" key="1">
    <citation type="submission" date="2022-06" db="EMBL/GenBank/DDBJ databases">
        <title>Genome sequencing of Brevibacillus sp. BB3-R1.</title>
        <authorList>
            <person name="Heo J."/>
            <person name="Lee D."/>
            <person name="Won M."/>
            <person name="Han B.-H."/>
            <person name="Hong S.-B."/>
            <person name="Kwon S.-W."/>
        </authorList>
    </citation>
    <scope>NUCLEOTIDE SEQUENCE</scope>
    <source>
        <strain evidence="1">BB3-R1</strain>
    </source>
</reference>
<dbReference type="Proteomes" id="UP001056500">
    <property type="component" value="Chromosome"/>
</dbReference>
<proteinExistence type="predicted"/>
<gene>
    <name evidence="1" type="ORF">NDK47_11450</name>
</gene>
<dbReference type="RefSeq" id="WP_251874941.1">
    <property type="nucleotide sequence ID" value="NZ_CP098755.1"/>
</dbReference>
<keyword evidence="2" id="KW-1185">Reference proteome</keyword>
<sequence length="94" mass="10609">MAWKEDFSIQGTNMDTELSLQNGSGIKQKWLAADVSLFINNVLGSGTKTRKNQNESHSDSIHEINIVILKGFFTLTIDKTRRPVVTKRSMVQEN</sequence>
<evidence type="ECO:0000313" key="2">
    <source>
        <dbReference type="Proteomes" id="UP001056500"/>
    </source>
</evidence>
<evidence type="ECO:0000313" key="1">
    <source>
        <dbReference type="EMBL" id="USG67848.1"/>
    </source>
</evidence>
<organism evidence="1 2">
    <name type="scientific">Brevibacillus ruminantium</name>
    <dbReference type="NCBI Taxonomy" id="2950604"/>
    <lineage>
        <taxon>Bacteria</taxon>
        <taxon>Bacillati</taxon>
        <taxon>Bacillota</taxon>
        <taxon>Bacilli</taxon>
        <taxon>Bacillales</taxon>
        <taxon>Paenibacillaceae</taxon>
        <taxon>Brevibacillus</taxon>
    </lineage>
</organism>
<accession>A0ABY4WLD1</accession>
<name>A0ABY4WLD1_9BACL</name>
<protein>
    <submittedName>
        <fullName evidence="1">Uncharacterized protein</fullName>
    </submittedName>
</protein>